<dbReference type="EMBL" id="VRMN01000001">
    <property type="protein sequence ID" value="KAA8497791.1"/>
    <property type="molecule type" value="Genomic_DNA"/>
</dbReference>
<comment type="caution">
    <text evidence="2">The sequence shown here is derived from an EMBL/GenBank/DDBJ whole genome shotgun (WGS) entry which is preliminary data.</text>
</comment>
<organism evidence="2 3">
    <name type="scientific">Porphyridium purpureum</name>
    <name type="common">Red alga</name>
    <name type="synonym">Porphyridium cruentum</name>
    <dbReference type="NCBI Taxonomy" id="35688"/>
    <lineage>
        <taxon>Eukaryota</taxon>
        <taxon>Rhodophyta</taxon>
        <taxon>Bangiophyceae</taxon>
        <taxon>Porphyridiales</taxon>
        <taxon>Porphyridiaceae</taxon>
        <taxon>Porphyridium</taxon>
    </lineage>
</organism>
<evidence type="ECO:0000256" key="1">
    <source>
        <dbReference type="SAM" id="SignalP"/>
    </source>
</evidence>
<evidence type="ECO:0000313" key="3">
    <source>
        <dbReference type="Proteomes" id="UP000324585"/>
    </source>
</evidence>
<proteinExistence type="predicted"/>
<accession>A0A5J4Z1R7</accession>
<feature type="signal peptide" evidence="1">
    <location>
        <begin position="1"/>
        <end position="23"/>
    </location>
</feature>
<keyword evidence="3" id="KW-1185">Reference proteome</keyword>
<name>A0A5J4Z1R7_PORPP</name>
<sequence length="291" mass="31428">MKRGMTGALALVLLATLCVSVHAYEFTVSYTDCMSQFGARTIPAARIPGQQTQLKTDLVANGADPFVADVLSSLFFTSMPKDPASGDYCYTHAKRLQLFALNDLTFGTNSTIFVRDEEEKAALDAAEAEFYNMILALEANATSTQSAETGAYSAPATGRQYDDIVQQGDVYVCATSNQQFVHQGCAQEACAFCDTSAATNSPEIADGCLGRSLVVHNVVTEPPYWSKRFDWRRRVYLNCLFETHPTWVGTTWAMAGVGDALSFSENMYGNACPPGGAFALFPACVQLSGSL</sequence>
<evidence type="ECO:0000313" key="2">
    <source>
        <dbReference type="EMBL" id="KAA8497791.1"/>
    </source>
</evidence>
<dbReference type="Proteomes" id="UP000324585">
    <property type="component" value="Unassembled WGS sequence"/>
</dbReference>
<gene>
    <name evidence="2" type="ORF">FVE85_5376</name>
</gene>
<feature type="chain" id="PRO_5023851750" evidence="1">
    <location>
        <begin position="24"/>
        <end position="291"/>
    </location>
</feature>
<dbReference type="AlphaFoldDB" id="A0A5J4Z1R7"/>
<protein>
    <submittedName>
        <fullName evidence="2">Uncharacterized protein</fullName>
    </submittedName>
</protein>
<reference evidence="3" key="1">
    <citation type="journal article" date="2019" name="Nat. Commun.">
        <title>Expansion of phycobilisome linker gene families in mesophilic red algae.</title>
        <authorList>
            <person name="Lee J."/>
            <person name="Kim D."/>
            <person name="Bhattacharya D."/>
            <person name="Yoon H.S."/>
        </authorList>
    </citation>
    <scope>NUCLEOTIDE SEQUENCE [LARGE SCALE GENOMIC DNA]</scope>
    <source>
        <strain evidence="3">CCMP 1328</strain>
    </source>
</reference>
<keyword evidence="1" id="KW-0732">Signal</keyword>